<dbReference type="InterPro" id="IPR023408">
    <property type="entry name" value="MscS_beta-dom_sf"/>
</dbReference>
<evidence type="ECO:0000256" key="2">
    <source>
        <dbReference type="ARBA" id="ARBA00022475"/>
    </source>
</evidence>
<keyword evidence="4 10" id="KW-0812">Transmembrane</keyword>
<proteinExistence type="predicted"/>
<dbReference type="PANTHER" id="PTHR30414:SF0">
    <property type="entry name" value="MINICONDUCTANCE MECHANOSENSITIVE CHANNEL YBDG"/>
    <property type="match status" value="1"/>
</dbReference>
<feature type="transmembrane region" description="Helical" evidence="10">
    <location>
        <begin position="135"/>
        <end position="152"/>
    </location>
</feature>
<organism evidence="12 13">
    <name type="scientific">Thalassotalea euphylliae</name>
    <dbReference type="NCBI Taxonomy" id="1655234"/>
    <lineage>
        <taxon>Bacteria</taxon>
        <taxon>Pseudomonadati</taxon>
        <taxon>Pseudomonadota</taxon>
        <taxon>Gammaproteobacteria</taxon>
        <taxon>Alteromonadales</taxon>
        <taxon>Colwelliaceae</taxon>
        <taxon>Thalassotalea</taxon>
    </lineage>
</organism>
<protein>
    <recommendedName>
        <fullName evidence="8">Mechanosensing system component YbdG</fullName>
    </recommendedName>
    <alternativeName>
        <fullName evidence="9">Mechanosensitive channel homolog YbdG</fullName>
    </alternativeName>
</protein>
<dbReference type="GO" id="GO:0008381">
    <property type="term" value="F:mechanosensitive monoatomic ion channel activity"/>
    <property type="evidence" value="ECO:0007669"/>
    <property type="project" value="InterPro"/>
</dbReference>
<feature type="transmembrane region" description="Helical" evidence="10">
    <location>
        <begin position="64"/>
        <end position="82"/>
    </location>
</feature>
<name>A0A3E0TWN1_9GAMM</name>
<evidence type="ECO:0000313" key="13">
    <source>
        <dbReference type="Proteomes" id="UP000256478"/>
    </source>
</evidence>
<dbReference type="GO" id="GO:0005886">
    <property type="term" value="C:plasma membrane"/>
    <property type="evidence" value="ECO:0007669"/>
    <property type="project" value="UniProtKB-SubCell"/>
</dbReference>
<feature type="transmembrane region" description="Helical" evidence="10">
    <location>
        <begin position="88"/>
        <end position="114"/>
    </location>
</feature>
<evidence type="ECO:0000256" key="8">
    <source>
        <dbReference type="ARBA" id="ARBA00093630"/>
    </source>
</evidence>
<evidence type="ECO:0000256" key="1">
    <source>
        <dbReference type="ARBA" id="ARBA00004429"/>
    </source>
</evidence>
<comment type="subcellular location">
    <subcellularLocation>
        <location evidence="1">Cell inner membrane</location>
        <topology evidence="1">Multi-pass membrane protein</topology>
    </subcellularLocation>
</comment>
<evidence type="ECO:0000256" key="9">
    <source>
        <dbReference type="ARBA" id="ARBA00093659"/>
    </source>
</evidence>
<accession>A0A3E0TWN1</accession>
<dbReference type="InterPro" id="IPR010920">
    <property type="entry name" value="LSM_dom_sf"/>
</dbReference>
<dbReference type="FunFam" id="2.30.30.60:FF:000002">
    <property type="entry name" value="Mechanosensitive ion channel family protein"/>
    <property type="match status" value="1"/>
</dbReference>
<feature type="domain" description="Mechanosensitive ion channel MscS" evidence="11">
    <location>
        <begin position="177"/>
        <end position="245"/>
    </location>
</feature>
<dbReference type="InterPro" id="IPR006685">
    <property type="entry name" value="MscS_channel_2nd"/>
</dbReference>
<dbReference type="Proteomes" id="UP000256478">
    <property type="component" value="Unassembled WGS sequence"/>
</dbReference>
<dbReference type="Pfam" id="PF00924">
    <property type="entry name" value="MS_channel_2nd"/>
    <property type="match status" value="1"/>
</dbReference>
<keyword evidence="5 10" id="KW-1133">Transmembrane helix</keyword>
<dbReference type="EMBL" id="QUOU01000001">
    <property type="protein sequence ID" value="REL29046.1"/>
    <property type="molecule type" value="Genomic_DNA"/>
</dbReference>
<evidence type="ECO:0000256" key="7">
    <source>
        <dbReference type="ARBA" id="ARBA00023136"/>
    </source>
</evidence>
<evidence type="ECO:0000259" key="11">
    <source>
        <dbReference type="Pfam" id="PF00924"/>
    </source>
</evidence>
<dbReference type="InterPro" id="IPR030192">
    <property type="entry name" value="YbdG"/>
</dbReference>
<gene>
    <name evidence="12" type="ORF">DXX93_19925</name>
</gene>
<dbReference type="Gene3D" id="2.30.30.60">
    <property type="match status" value="1"/>
</dbReference>
<evidence type="ECO:0000256" key="3">
    <source>
        <dbReference type="ARBA" id="ARBA00022519"/>
    </source>
</evidence>
<feature type="transmembrane region" description="Helical" evidence="10">
    <location>
        <begin position="6"/>
        <end position="32"/>
    </location>
</feature>
<dbReference type="AlphaFoldDB" id="A0A3E0TWN1"/>
<reference evidence="12 13" key="1">
    <citation type="submission" date="2018-08" db="EMBL/GenBank/DDBJ databases">
        <title>Thalassotalea euphylliae genome.</title>
        <authorList>
            <person name="Summers S."/>
            <person name="Rice S.A."/>
            <person name="Freckelton M.L."/>
            <person name="Nedved B.T."/>
            <person name="Hadfield M.G."/>
        </authorList>
    </citation>
    <scope>NUCLEOTIDE SEQUENCE [LARGE SCALE GENOMIC DNA]</scope>
    <source>
        <strain evidence="12 13">H1</strain>
    </source>
</reference>
<evidence type="ECO:0000313" key="12">
    <source>
        <dbReference type="EMBL" id="REL29046.1"/>
    </source>
</evidence>
<dbReference type="PANTHER" id="PTHR30414">
    <property type="entry name" value="MINICONDUCTANCE MECHANOSENSITIVE CHANNEL YBDG"/>
    <property type="match status" value="1"/>
</dbReference>
<sequence>MLGWPNQYLALGTSISGIVLLLLLASISHYIVKHRILVLVQKVVQKTKNTWDDLFVTHQVFTKISLLVPFFLIIALTPVFLLEESLTAKILIAIARVAVIFQIARVLSALLDVIKAIYQTKAKTRYMPLNATIQLVKLAIYLVATILSVAVIIDRSPIFLLSGLGALTAVLLLIFQDTIKGLVASIQIAANKMVAPGDWVELPQYGADGDVLEIGLNTVKIQNFDRTVTTVPTYALISGSFKNWRDMFNSGGRRIKRALCIDAASVRFYQPEEVEQLTSISLLGDYLTQKQVELAESQQKLGSAGSDKRNQRQLTNIGTFRAYITAYLRNHPKVHQQMTCMVRQLAPTPTGIPLELYLFSRDQNWVNYEGIQADIFDHLYAIAPEFGLRIFQHPTGYDWQRQVTQ</sequence>
<evidence type="ECO:0000256" key="5">
    <source>
        <dbReference type="ARBA" id="ARBA00022989"/>
    </source>
</evidence>
<keyword evidence="3" id="KW-0997">Cell inner membrane</keyword>
<keyword evidence="6" id="KW-0346">Stress response</keyword>
<evidence type="ECO:0000256" key="6">
    <source>
        <dbReference type="ARBA" id="ARBA00023016"/>
    </source>
</evidence>
<dbReference type="GO" id="GO:0071470">
    <property type="term" value="P:cellular response to osmotic stress"/>
    <property type="evidence" value="ECO:0007669"/>
    <property type="project" value="InterPro"/>
</dbReference>
<evidence type="ECO:0000256" key="10">
    <source>
        <dbReference type="SAM" id="Phobius"/>
    </source>
</evidence>
<dbReference type="SUPFAM" id="SSF50182">
    <property type="entry name" value="Sm-like ribonucleoproteins"/>
    <property type="match status" value="1"/>
</dbReference>
<comment type="caution">
    <text evidence="12">The sequence shown here is derived from an EMBL/GenBank/DDBJ whole genome shotgun (WGS) entry which is preliminary data.</text>
</comment>
<feature type="transmembrane region" description="Helical" evidence="10">
    <location>
        <begin position="158"/>
        <end position="175"/>
    </location>
</feature>
<keyword evidence="2" id="KW-1003">Cell membrane</keyword>
<keyword evidence="7 10" id="KW-0472">Membrane</keyword>
<dbReference type="OrthoDB" id="9775207at2"/>
<evidence type="ECO:0000256" key="4">
    <source>
        <dbReference type="ARBA" id="ARBA00022692"/>
    </source>
</evidence>